<dbReference type="EMBL" id="JANPWB010000001">
    <property type="protein sequence ID" value="KAJ1214104.1"/>
    <property type="molecule type" value="Genomic_DNA"/>
</dbReference>
<evidence type="ECO:0000256" key="1">
    <source>
        <dbReference type="SAM" id="MobiDB-lite"/>
    </source>
</evidence>
<reference evidence="2" key="1">
    <citation type="journal article" date="2022" name="bioRxiv">
        <title>Sequencing and chromosome-scale assembly of the giantPleurodeles waltlgenome.</title>
        <authorList>
            <person name="Brown T."/>
            <person name="Elewa A."/>
            <person name="Iarovenko S."/>
            <person name="Subramanian E."/>
            <person name="Araus A.J."/>
            <person name="Petzold A."/>
            <person name="Susuki M."/>
            <person name="Suzuki K.-i.T."/>
            <person name="Hayashi T."/>
            <person name="Toyoda A."/>
            <person name="Oliveira C."/>
            <person name="Osipova E."/>
            <person name="Leigh N.D."/>
            <person name="Simon A."/>
            <person name="Yun M.H."/>
        </authorList>
    </citation>
    <scope>NUCLEOTIDE SEQUENCE</scope>
    <source>
        <strain evidence="2">20211129_DDA</strain>
        <tissue evidence="2">Liver</tissue>
    </source>
</reference>
<accession>A0AAV7WQ97</accession>
<evidence type="ECO:0000313" key="3">
    <source>
        <dbReference type="Proteomes" id="UP001066276"/>
    </source>
</evidence>
<organism evidence="2 3">
    <name type="scientific">Pleurodeles waltl</name>
    <name type="common">Iberian ribbed newt</name>
    <dbReference type="NCBI Taxonomy" id="8319"/>
    <lineage>
        <taxon>Eukaryota</taxon>
        <taxon>Metazoa</taxon>
        <taxon>Chordata</taxon>
        <taxon>Craniata</taxon>
        <taxon>Vertebrata</taxon>
        <taxon>Euteleostomi</taxon>
        <taxon>Amphibia</taxon>
        <taxon>Batrachia</taxon>
        <taxon>Caudata</taxon>
        <taxon>Salamandroidea</taxon>
        <taxon>Salamandridae</taxon>
        <taxon>Pleurodelinae</taxon>
        <taxon>Pleurodeles</taxon>
    </lineage>
</organism>
<comment type="caution">
    <text evidence="2">The sequence shown here is derived from an EMBL/GenBank/DDBJ whole genome shotgun (WGS) entry which is preliminary data.</text>
</comment>
<dbReference type="Proteomes" id="UP001066276">
    <property type="component" value="Chromosome 1_1"/>
</dbReference>
<name>A0AAV7WQ97_PLEWA</name>
<protein>
    <submittedName>
        <fullName evidence="2">Uncharacterized protein</fullName>
    </submittedName>
</protein>
<gene>
    <name evidence="2" type="ORF">NDU88_001731</name>
</gene>
<dbReference type="AlphaFoldDB" id="A0AAV7WQ97"/>
<proteinExistence type="predicted"/>
<feature type="compositionally biased region" description="Basic residues" evidence="1">
    <location>
        <begin position="97"/>
        <end position="109"/>
    </location>
</feature>
<feature type="compositionally biased region" description="Basic and acidic residues" evidence="1">
    <location>
        <begin position="1"/>
        <end position="13"/>
    </location>
</feature>
<sequence>MPLFPGKKDEREPCGAGRTGGLLRAGRVVGRRIGRVRPQGADDRRREPRAAWRALDAARWDVVRRPGEHCGGVPGVRVRWNSTACGCRWTPPSPPGQRRHFGNNLKQRN</sequence>
<feature type="region of interest" description="Disordered" evidence="1">
    <location>
        <begin position="90"/>
        <end position="109"/>
    </location>
</feature>
<feature type="region of interest" description="Disordered" evidence="1">
    <location>
        <begin position="1"/>
        <end position="23"/>
    </location>
</feature>
<evidence type="ECO:0000313" key="2">
    <source>
        <dbReference type="EMBL" id="KAJ1214104.1"/>
    </source>
</evidence>
<keyword evidence="3" id="KW-1185">Reference proteome</keyword>